<evidence type="ECO:0000313" key="5">
    <source>
        <dbReference type="Proteomes" id="UP000630135"/>
    </source>
</evidence>
<feature type="chain" id="PRO_5043360445" evidence="2">
    <location>
        <begin position="21"/>
        <end position="155"/>
    </location>
</feature>
<dbReference type="Proteomes" id="UP000630135">
    <property type="component" value="Unassembled WGS sequence"/>
</dbReference>
<evidence type="ECO:0000313" key="4">
    <source>
        <dbReference type="EMBL" id="GGP29319.1"/>
    </source>
</evidence>
<sequence>MSSRLLPGLLACLFAGSLSAACAQGGDRPLFVQPPQIQEAPVSPSAGGVPLPPAPVPAPVQAAPVKPAPDRPAPAKPAPVRLAPGQTAPAVPVRRAPGVVPSPASGVRPAPAWVRPAASVKLRLMPAWTGQFLVRPREVAPFNPLGLPLSTAPVW</sequence>
<reference evidence="5" key="3">
    <citation type="journal article" date="2019" name="Int. J. Syst. Evol. Microbiol.">
        <title>The Global Catalogue of Microorganisms (GCM) 10K type strain sequencing project: providing services to taxonomists for standard genome sequencing and annotation.</title>
        <authorList>
            <consortium name="The Broad Institute Genomics Platform"/>
            <consortium name="The Broad Institute Genome Sequencing Center for Infectious Disease"/>
            <person name="Wu L."/>
            <person name="Ma J."/>
        </authorList>
    </citation>
    <scope>NUCLEOTIDE SEQUENCE [LARGE SCALE GENOMIC DNA]</scope>
    <source>
        <strain evidence="5">CGMCC 1.8884</strain>
    </source>
</reference>
<dbReference type="Proteomes" id="UP000652720">
    <property type="component" value="Unassembled WGS sequence"/>
</dbReference>
<evidence type="ECO:0000256" key="2">
    <source>
        <dbReference type="SAM" id="SignalP"/>
    </source>
</evidence>
<feature type="compositionally biased region" description="Low complexity" evidence="1">
    <location>
        <begin position="78"/>
        <end position="109"/>
    </location>
</feature>
<feature type="compositionally biased region" description="Pro residues" evidence="1">
    <location>
        <begin position="66"/>
        <end position="77"/>
    </location>
</feature>
<keyword evidence="2" id="KW-0732">Signal</keyword>
<keyword evidence="5" id="KW-1185">Reference proteome</keyword>
<feature type="region of interest" description="Disordered" evidence="1">
    <location>
        <begin position="27"/>
        <end position="109"/>
    </location>
</feature>
<reference evidence="4" key="1">
    <citation type="journal article" date="2014" name="Int. J. Syst. Evol. Microbiol.">
        <title>Complete genome of a new Firmicutes species belonging to the dominant human colonic microbiota ('Ruminococcus bicirculans') reveals two chromosomes and a selective capacity to utilize plant glucans.</title>
        <authorList>
            <consortium name="NISC Comparative Sequencing Program"/>
            <person name="Wegmann U."/>
            <person name="Louis P."/>
            <person name="Goesmann A."/>
            <person name="Henrissat B."/>
            <person name="Duncan S.H."/>
            <person name="Flint H.J."/>
        </authorList>
    </citation>
    <scope>NUCLEOTIDE SEQUENCE</scope>
    <source>
        <strain evidence="4">CGMCC 1.8884</strain>
    </source>
</reference>
<reference evidence="3" key="4">
    <citation type="submission" date="2023-08" db="EMBL/GenBank/DDBJ databases">
        <authorList>
            <person name="Sun Q."/>
            <person name="Zhou Y."/>
        </authorList>
    </citation>
    <scope>NUCLEOTIDE SEQUENCE</scope>
    <source>
        <strain evidence="4">CGMCC 1.8884</strain>
        <strain evidence="3">CGMCC 1.8885</strain>
    </source>
</reference>
<evidence type="ECO:0000256" key="1">
    <source>
        <dbReference type="SAM" id="MobiDB-lite"/>
    </source>
</evidence>
<comment type="caution">
    <text evidence="3">The sequence shown here is derived from an EMBL/GenBank/DDBJ whole genome shotgun (WGS) entry which is preliminary data.</text>
</comment>
<gene>
    <name evidence="4" type="ORF">GCM10008021_09700</name>
    <name evidence="3" type="ORF">GCM10010914_13640</name>
</gene>
<dbReference type="EMBL" id="BMLZ01000009">
    <property type="protein sequence ID" value="GGP29319.1"/>
    <property type="molecule type" value="Genomic_DNA"/>
</dbReference>
<name>A0AAV4K455_9DEIO</name>
<protein>
    <submittedName>
        <fullName evidence="3">Uncharacterized protein</fullName>
    </submittedName>
</protein>
<reference evidence="3" key="2">
    <citation type="journal article" date="2014" name="Int. J. Syst. Evol. Microbiol.">
        <title>Complete genome sequence of Corynebacterium casei LMG S-19264T (=DSM 44701T), isolated from a smear-ripened cheese.</title>
        <authorList>
            <consortium name="US DOE Joint Genome Institute (JGI-PGF)"/>
            <person name="Walter F."/>
            <person name="Albersmeier A."/>
            <person name="Kalinowski J."/>
            <person name="Ruckert C."/>
        </authorList>
    </citation>
    <scope>NUCLEOTIDE SEQUENCE</scope>
    <source>
        <strain evidence="3">CGMCC 1.8885</strain>
    </source>
</reference>
<feature type="signal peptide" evidence="2">
    <location>
        <begin position="1"/>
        <end position="20"/>
    </location>
</feature>
<evidence type="ECO:0000313" key="6">
    <source>
        <dbReference type="Proteomes" id="UP000652720"/>
    </source>
</evidence>
<evidence type="ECO:0000313" key="3">
    <source>
        <dbReference type="EMBL" id="GGI80677.1"/>
    </source>
</evidence>
<dbReference type="PROSITE" id="PS51257">
    <property type="entry name" value="PROKAR_LIPOPROTEIN"/>
    <property type="match status" value="1"/>
</dbReference>
<dbReference type="EMBL" id="BMMA01000009">
    <property type="protein sequence ID" value="GGI80677.1"/>
    <property type="molecule type" value="Genomic_DNA"/>
</dbReference>
<organism evidence="3 6">
    <name type="scientific">Deinococcus wulumuqiensis</name>
    <dbReference type="NCBI Taxonomy" id="980427"/>
    <lineage>
        <taxon>Bacteria</taxon>
        <taxon>Thermotogati</taxon>
        <taxon>Deinococcota</taxon>
        <taxon>Deinococci</taxon>
        <taxon>Deinococcales</taxon>
        <taxon>Deinococcaceae</taxon>
        <taxon>Deinococcus</taxon>
    </lineage>
</organism>
<proteinExistence type="predicted"/>
<dbReference type="AlphaFoldDB" id="A0AAV4K455"/>
<accession>A0AAV4K455</accession>